<comment type="caution">
    <text evidence="3">The sequence shown here is derived from an EMBL/GenBank/DDBJ whole genome shotgun (WGS) entry which is preliminary data.</text>
</comment>
<dbReference type="Pfam" id="PF23293">
    <property type="entry name" value="zf_ULT1"/>
    <property type="match status" value="1"/>
</dbReference>
<dbReference type="GO" id="GO:0005829">
    <property type="term" value="C:cytosol"/>
    <property type="evidence" value="ECO:0007669"/>
    <property type="project" value="TreeGrafter"/>
</dbReference>
<dbReference type="InterPro" id="IPR057012">
    <property type="entry name" value="ULT1/2_Znf"/>
</dbReference>
<keyword evidence="4" id="KW-1185">Reference proteome</keyword>
<accession>A0A9D5CEW2</accession>
<sequence>MMDDVQKDGPHMFLDKELKDIDGLKIEDNFVEVTCGCTNRRIGDTVGKLQIFKSGDLQIKCDCTPGCKEGNLSPTAFENHSERENRGRWKNNIWVIIKDKKVPLVKTRLLKYYNLSSKSYDNSRKHRKRKSYHRDEFMCCVLCKKERRFRIEVEEECRAYHDAQAKKDWICSDWPFTRMTCDAKEERASRKALKRCPRTPSCKGCTTCFCLGCERCRFSDCSCQICDDFVKNANN</sequence>
<evidence type="ECO:0000313" key="3">
    <source>
        <dbReference type="EMBL" id="KAJ0971634.1"/>
    </source>
</evidence>
<dbReference type="GO" id="GO:0005634">
    <property type="term" value="C:nucleus"/>
    <property type="evidence" value="ECO:0007669"/>
    <property type="project" value="TreeGrafter"/>
</dbReference>
<evidence type="ECO:0000259" key="1">
    <source>
        <dbReference type="Pfam" id="PF23292"/>
    </source>
</evidence>
<organism evidence="3 4">
    <name type="scientific">Dioscorea zingiberensis</name>
    <dbReference type="NCBI Taxonomy" id="325984"/>
    <lineage>
        <taxon>Eukaryota</taxon>
        <taxon>Viridiplantae</taxon>
        <taxon>Streptophyta</taxon>
        <taxon>Embryophyta</taxon>
        <taxon>Tracheophyta</taxon>
        <taxon>Spermatophyta</taxon>
        <taxon>Magnoliopsida</taxon>
        <taxon>Liliopsida</taxon>
        <taxon>Dioscoreales</taxon>
        <taxon>Dioscoreaceae</taxon>
        <taxon>Dioscorea</taxon>
    </lineage>
</organism>
<gene>
    <name evidence="3" type="ORF">J5N97_019593</name>
</gene>
<dbReference type="AlphaFoldDB" id="A0A9D5CEW2"/>
<dbReference type="OrthoDB" id="660341at2759"/>
<dbReference type="Proteomes" id="UP001085076">
    <property type="component" value="Miscellaneous, Linkage group lg05"/>
</dbReference>
<dbReference type="PANTHER" id="PTHR34053">
    <property type="entry name" value="PROTEIN ULTRAPETALA 1"/>
    <property type="match status" value="1"/>
</dbReference>
<feature type="domain" description="ULTRAPETALA1/2 zinc finger" evidence="2">
    <location>
        <begin position="133"/>
        <end position="231"/>
    </location>
</feature>
<dbReference type="InterPro" id="IPR020533">
    <property type="entry name" value="Developmental_reg_ULTRAPETALA"/>
</dbReference>
<name>A0A9D5CEW2_9LILI</name>
<protein>
    <submittedName>
        <fullName evidence="3">Uncharacterized protein</fullName>
    </submittedName>
</protein>
<feature type="domain" description="ULTRAPETALA1/2 SAND" evidence="1">
    <location>
        <begin position="21"/>
        <end position="113"/>
    </location>
</feature>
<dbReference type="InterPro" id="IPR057011">
    <property type="entry name" value="ULT1/2_SAND"/>
</dbReference>
<proteinExistence type="predicted"/>
<reference evidence="3" key="2">
    <citation type="journal article" date="2022" name="Hortic Res">
        <title>The genome of Dioscorea zingiberensis sheds light on the biosynthesis, origin and evolution of the medicinally important diosgenin saponins.</title>
        <authorList>
            <person name="Li Y."/>
            <person name="Tan C."/>
            <person name="Li Z."/>
            <person name="Guo J."/>
            <person name="Li S."/>
            <person name="Chen X."/>
            <person name="Wang C."/>
            <person name="Dai X."/>
            <person name="Yang H."/>
            <person name="Song W."/>
            <person name="Hou L."/>
            <person name="Xu J."/>
            <person name="Tong Z."/>
            <person name="Xu A."/>
            <person name="Yuan X."/>
            <person name="Wang W."/>
            <person name="Yang Q."/>
            <person name="Chen L."/>
            <person name="Sun Z."/>
            <person name="Wang K."/>
            <person name="Pan B."/>
            <person name="Chen J."/>
            <person name="Bao Y."/>
            <person name="Liu F."/>
            <person name="Qi X."/>
            <person name="Gang D.R."/>
            <person name="Wen J."/>
            <person name="Li J."/>
        </authorList>
    </citation>
    <scope>NUCLEOTIDE SEQUENCE</scope>
    <source>
        <strain evidence="3">Dzin_1.0</strain>
    </source>
</reference>
<dbReference type="Pfam" id="PF23292">
    <property type="entry name" value="SAND_ULT1"/>
    <property type="match status" value="1"/>
</dbReference>
<dbReference type="EMBL" id="JAGGNH010000005">
    <property type="protein sequence ID" value="KAJ0971634.1"/>
    <property type="molecule type" value="Genomic_DNA"/>
</dbReference>
<evidence type="ECO:0000313" key="4">
    <source>
        <dbReference type="Proteomes" id="UP001085076"/>
    </source>
</evidence>
<dbReference type="PANTHER" id="PTHR34053:SF1">
    <property type="entry name" value="PROTEIN ULTRAPETALA 1"/>
    <property type="match status" value="1"/>
</dbReference>
<evidence type="ECO:0000259" key="2">
    <source>
        <dbReference type="Pfam" id="PF23293"/>
    </source>
</evidence>
<reference evidence="3" key="1">
    <citation type="submission" date="2021-03" db="EMBL/GenBank/DDBJ databases">
        <authorList>
            <person name="Li Z."/>
            <person name="Yang C."/>
        </authorList>
    </citation>
    <scope>NUCLEOTIDE SEQUENCE</scope>
    <source>
        <strain evidence="3">Dzin_1.0</strain>
        <tissue evidence="3">Leaf</tissue>
    </source>
</reference>